<feature type="region of interest" description="Disordered" evidence="1">
    <location>
        <begin position="1"/>
        <end position="64"/>
    </location>
</feature>
<dbReference type="EMBL" id="JBHRSJ010000035">
    <property type="protein sequence ID" value="MFC2974666.1"/>
    <property type="molecule type" value="Genomic_DNA"/>
</dbReference>
<evidence type="ECO:0000256" key="1">
    <source>
        <dbReference type="SAM" id="MobiDB-lite"/>
    </source>
</evidence>
<evidence type="ECO:0000313" key="3">
    <source>
        <dbReference type="Proteomes" id="UP001595457"/>
    </source>
</evidence>
<sequence length="325" mass="33727">MELTELGDTGAAAGGTPDTGSAPSATPAPEAQTPGAAPTTENPSTDPAGQPPAATDPASAVILAKDGKHTIPYEKLIEAREGEKQWRDKAQAALQELDAMKAQAQQRADAGQAPTQADQNLAIAEQAIDQGADPDLFGDFSEEAIAKGVQSLVDQRVQALVDEKVKAALAPLQQQQEADLQRQQAAATEAHFRAIYEKHPDADSIAESQELANWIKAQPSFAQAGIEAVLQKGSADEVIELLDQFKGTAGKTQPAADDAAAKEAAKQAMAKARAPVPGSLSDIPGGTAGPASRDEALAKLSAPDMADAMANMTPAQIEEFLNRSL</sequence>
<evidence type="ECO:0008006" key="4">
    <source>
        <dbReference type="Google" id="ProtNLM"/>
    </source>
</evidence>
<dbReference type="Proteomes" id="UP001595457">
    <property type="component" value="Unassembled WGS sequence"/>
</dbReference>
<organism evidence="2 3">
    <name type="scientific">Azotobacter bryophylli</name>
    <dbReference type="NCBI Taxonomy" id="1986537"/>
    <lineage>
        <taxon>Bacteria</taxon>
        <taxon>Pseudomonadati</taxon>
        <taxon>Pseudomonadota</taxon>
        <taxon>Gammaproteobacteria</taxon>
        <taxon>Pseudomonadales</taxon>
        <taxon>Pseudomonadaceae</taxon>
        <taxon>Azotobacter</taxon>
    </lineage>
</organism>
<evidence type="ECO:0000313" key="2">
    <source>
        <dbReference type="EMBL" id="MFC2974666.1"/>
    </source>
</evidence>
<feature type="region of interest" description="Disordered" evidence="1">
    <location>
        <begin position="249"/>
        <end position="295"/>
    </location>
</feature>
<gene>
    <name evidence="2" type="ORF">ACFOJE_20960</name>
</gene>
<keyword evidence="3" id="KW-1185">Reference proteome</keyword>
<accession>A0ABV7B194</accession>
<feature type="compositionally biased region" description="Low complexity" evidence="1">
    <location>
        <begin position="7"/>
        <end position="23"/>
    </location>
</feature>
<proteinExistence type="predicted"/>
<reference evidence="3" key="1">
    <citation type="journal article" date="2019" name="Int. J. Syst. Evol. Microbiol.">
        <title>The Global Catalogue of Microorganisms (GCM) 10K type strain sequencing project: providing services to taxonomists for standard genome sequencing and annotation.</title>
        <authorList>
            <consortium name="The Broad Institute Genomics Platform"/>
            <consortium name="The Broad Institute Genome Sequencing Center for Infectious Disease"/>
            <person name="Wu L."/>
            <person name="Ma J."/>
        </authorList>
    </citation>
    <scope>NUCLEOTIDE SEQUENCE [LARGE SCALE GENOMIC DNA]</scope>
    <source>
        <strain evidence="3">KCTC 62195</strain>
    </source>
</reference>
<dbReference type="RefSeq" id="WP_377816923.1">
    <property type="nucleotide sequence ID" value="NZ_JBHRSJ010000035.1"/>
</dbReference>
<feature type="compositionally biased region" description="Low complexity" evidence="1">
    <location>
        <begin position="249"/>
        <end position="258"/>
    </location>
</feature>
<comment type="caution">
    <text evidence="2">The sequence shown here is derived from an EMBL/GenBank/DDBJ whole genome shotgun (WGS) entry which is preliminary data.</text>
</comment>
<name>A0ABV7B194_9GAMM</name>
<protein>
    <recommendedName>
        <fullName evidence="4">Scaffolding protein</fullName>
    </recommendedName>
</protein>